<dbReference type="Gene3D" id="2.40.50.100">
    <property type="match status" value="1"/>
</dbReference>
<evidence type="ECO:0000313" key="10">
    <source>
        <dbReference type="Proteomes" id="UP000192997"/>
    </source>
</evidence>
<evidence type="ECO:0000256" key="3">
    <source>
        <dbReference type="ARBA" id="ARBA00022692"/>
    </source>
</evidence>
<gene>
    <name evidence="9" type="ORF">B7O87_13990</name>
</gene>
<keyword evidence="4 7" id="KW-1133">Transmembrane helix</keyword>
<evidence type="ECO:0000256" key="7">
    <source>
        <dbReference type="SAM" id="Phobius"/>
    </source>
</evidence>
<dbReference type="Pfam" id="PF26002">
    <property type="entry name" value="Beta-barrel_AprE"/>
    <property type="match status" value="1"/>
</dbReference>
<keyword evidence="6" id="KW-0175">Coiled coil</keyword>
<evidence type="ECO:0000256" key="1">
    <source>
        <dbReference type="ARBA" id="ARBA00004167"/>
    </source>
</evidence>
<comment type="similarity">
    <text evidence="2">Belongs to the membrane fusion protein (MFP) (TC 8.A.1) family.</text>
</comment>
<keyword evidence="5 7" id="KW-0472">Membrane</keyword>
<reference evidence="10" key="1">
    <citation type="submission" date="2017-04" db="EMBL/GenBank/DDBJ databases">
        <authorList>
            <person name="Abreu V.A."/>
            <person name="Popin R.V."/>
            <person name="Rigonato J."/>
            <person name="Andreote A.P."/>
            <person name="Schaker P.C."/>
            <person name="Hoff-Risseti C."/>
            <person name="Alvarenga D.O."/>
            <person name="Varani A.M."/>
            <person name="Fiore M.F."/>
        </authorList>
    </citation>
    <scope>NUCLEOTIDE SEQUENCE [LARGE SCALE GENOMIC DNA]</scope>
    <source>
        <strain evidence="10">CENA303</strain>
    </source>
</reference>
<feature type="transmembrane region" description="Helical" evidence="7">
    <location>
        <begin position="58"/>
        <end position="75"/>
    </location>
</feature>
<protein>
    <submittedName>
        <fullName evidence="9">HlyD family secretion protein</fullName>
    </submittedName>
</protein>
<evidence type="ECO:0000313" key="9">
    <source>
        <dbReference type="EMBL" id="OSO88203.1"/>
    </source>
</evidence>
<dbReference type="Proteomes" id="UP000192997">
    <property type="component" value="Unassembled WGS sequence"/>
</dbReference>
<organism evidence="9 10">
    <name type="scientific">Cylindrospermopsis raciborskii CENA303</name>
    <dbReference type="NCBI Taxonomy" id="1170769"/>
    <lineage>
        <taxon>Bacteria</taxon>
        <taxon>Bacillati</taxon>
        <taxon>Cyanobacteriota</taxon>
        <taxon>Cyanophyceae</taxon>
        <taxon>Nostocales</taxon>
        <taxon>Aphanizomenonaceae</taxon>
        <taxon>Cylindrospermopsis</taxon>
    </lineage>
</organism>
<evidence type="ECO:0000256" key="5">
    <source>
        <dbReference type="ARBA" id="ARBA00023136"/>
    </source>
</evidence>
<dbReference type="PANTHER" id="PTHR30386:SF26">
    <property type="entry name" value="TRANSPORT PROTEIN COMB"/>
    <property type="match status" value="1"/>
</dbReference>
<dbReference type="EMBL" id="NBYN01000059">
    <property type="protein sequence ID" value="OSO88203.1"/>
    <property type="molecule type" value="Genomic_DNA"/>
</dbReference>
<proteinExistence type="inferred from homology"/>
<feature type="coiled-coil region" evidence="6">
    <location>
        <begin position="271"/>
        <end position="355"/>
    </location>
</feature>
<dbReference type="InterPro" id="IPR050739">
    <property type="entry name" value="MFP"/>
</dbReference>
<evidence type="ECO:0000256" key="4">
    <source>
        <dbReference type="ARBA" id="ARBA00022989"/>
    </source>
</evidence>
<keyword evidence="3 7" id="KW-0812">Transmembrane</keyword>
<dbReference type="PANTHER" id="PTHR30386">
    <property type="entry name" value="MEMBRANE FUSION SUBUNIT OF EMRAB-TOLC MULTIDRUG EFFLUX PUMP"/>
    <property type="match status" value="1"/>
</dbReference>
<dbReference type="Gene3D" id="2.40.30.170">
    <property type="match status" value="1"/>
</dbReference>
<evidence type="ECO:0000259" key="8">
    <source>
        <dbReference type="Pfam" id="PF26002"/>
    </source>
</evidence>
<sequence length="511" mass="57759">MPQSTYNSSSAILISEQPQIAEIISQENPKQVETSVKDWFYGTEELLDALPKVWTRSMLYLLVSFTAVALPWIMFSQIDETGSASGRMEPKGATHKLDSSVMGSVVAVNVKEGARVQAGQPLMEIDSQLVRTQLQEAQAKLEGLVNRQTQIELLYNQVLLAINIQKQQNQSQSLEKLAQLNQARENLDAKQSAYQLQKLERLTQVEQVKHNIQSTQVAYGLAENRLRRDSLEVARYNQLLQEGIIPQTRFVEIEKTAEDSQRLRQEASYNLQKASLQLREELSRYNSLMNQLRSEIQQAKLRLEEQESSYQSIIQAGKLTVLKSQEQLKDLQTQISSIKSEIRQTKSQIKSLQLQLQQRTLRSPVDGIIFELPIKKPGAVVQVGQMVAQIAPKNANLILKAEIPSQQSGFIKVGMPVKIKFDAYPFQEYGVTQGRVLWISPDAKVSPNGNTRMETYQLEIALEKPYIKSGDKPIPLIPGQTATAELIVRQRQVIDLILDPFKRLQKNGLDL</sequence>
<dbReference type="GO" id="GO:0016020">
    <property type="term" value="C:membrane"/>
    <property type="evidence" value="ECO:0007669"/>
    <property type="project" value="UniProtKB-SubCell"/>
</dbReference>
<dbReference type="InterPro" id="IPR058982">
    <property type="entry name" value="Beta-barrel_AprE"/>
</dbReference>
<accession>A0A1X4G3K4</accession>
<dbReference type="SUPFAM" id="SSF111369">
    <property type="entry name" value="HlyD-like secretion proteins"/>
    <property type="match status" value="1"/>
</dbReference>
<name>A0A1X4G3K4_9CYAN</name>
<evidence type="ECO:0000256" key="2">
    <source>
        <dbReference type="ARBA" id="ARBA00009477"/>
    </source>
</evidence>
<evidence type="ECO:0000256" key="6">
    <source>
        <dbReference type="SAM" id="Coils"/>
    </source>
</evidence>
<dbReference type="PRINTS" id="PR01490">
    <property type="entry name" value="RTXTOXIND"/>
</dbReference>
<feature type="coiled-coil region" evidence="6">
    <location>
        <begin position="127"/>
        <end position="200"/>
    </location>
</feature>
<dbReference type="Gene3D" id="1.10.287.470">
    <property type="entry name" value="Helix hairpin bin"/>
    <property type="match status" value="1"/>
</dbReference>
<feature type="domain" description="AprE-like beta-barrel" evidence="8">
    <location>
        <begin position="397"/>
        <end position="486"/>
    </location>
</feature>
<dbReference type="RefSeq" id="WP_009343679.1">
    <property type="nucleotide sequence ID" value="NZ_NBYN01000059.1"/>
</dbReference>
<comment type="caution">
    <text evidence="9">The sequence shown here is derived from an EMBL/GenBank/DDBJ whole genome shotgun (WGS) entry which is preliminary data.</text>
</comment>
<dbReference type="AlphaFoldDB" id="A0A1X4G3K4"/>
<comment type="subcellular location">
    <subcellularLocation>
        <location evidence="1">Membrane</location>
        <topology evidence="1">Single-pass membrane protein</topology>
    </subcellularLocation>
</comment>